<feature type="region of interest" description="Disordered" evidence="6">
    <location>
        <begin position="1"/>
        <end position="20"/>
    </location>
</feature>
<feature type="transmembrane region" description="Helical" evidence="7">
    <location>
        <begin position="316"/>
        <end position="339"/>
    </location>
</feature>
<evidence type="ECO:0000256" key="6">
    <source>
        <dbReference type="SAM" id="MobiDB-lite"/>
    </source>
</evidence>
<evidence type="ECO:0000256" key="1">
    <source>
        <dbReference type="ARBA" id="ARBA00004651"/>
    </source>
</evidence>
<comment type="subcellular location">
    <subcellularLocation>
        <location evidence="1">Cell membrane</location>
        <topology evidence="1">Multi-pass membrane protein</topology>
    </subcellularLocation>
</comment>
<name>A0A0P0LE25_9GAMM</name>
<evidence type="ECO:0000256" key="5">
    <source>
        <dbReference type="ARBA" id="ARBA00023136"/>
    </source>
</evidence>
<accession>A0A0P0LE25</accession>
<dbReference type="Pfam" id="PF02706">
    <property type="entry name" value="Wzz"/>
    <property type="match status" value="1"/>
</dbReference>
<dbReference type="GO" id="GO:0005886">
    <property type="term" value="C:plasma membrane"/>
    <property type="evidence" value="ECO:0007669"/>
    <property type="project" value="UniProtKB-SubCell"/>
</dbReference>
<feature type="domain" description="Tyrosine-protein kinase G-rich" evidence="9">
    <location>
        <begin position="271"/>
        <end position="338"/>
    </location>
</feature>
<keyword evidence="5 7" id="KW-0472">Membrane</keyword>
<organism evidence="10">
    <name type="scientific">Colwellia sp. C1</name>
    <dbReference type="NCBI Taxonomy" id="1737566"/>
    <lineage>
        <taxon>Bacteria</taxon>
        <taxon>Pseudomonadati</taxon>
        <taxon>Pseudomonadota</taxon>
        <taxon>Gammaproteobacteria</taxon>
        <taxon>Alteromonadales</taxon>
        <taxon>Colwelliaceae</taxon>
        <taxon>Colwellia</taxon>
    </lineage>
</organism>
<dbReference type="InterPro" id="IPR050445">
    <property type="entry name" value="Bact_polysacc_biosynth/exp"/>
</dbReference>
<dbReference type="PANTHER" id="PTHR32309:SF13">
    <property type="entry name" value="FERRIC ENTEROBACTIN TRANSPORT PROTEIN FEPE"/>
    <property type="match status" value="1"/>
</dbReference>
<keyword evidence="2" id="KW-1003">Cell membrane</keyword>
<protein>
    <submittedName>
        <fullName evidence="10">Lipopolysaccharide biosynthesis</fullName>
    </submittedName>
</protein>
<dbReference type="AlphaFoldDB" id="A0A0P0LE25"/>
<reference evidence="10" key="1">
    <citation type="submission" date="2015-08" db="EMBL/GenBank/DDBJ databases">
        <title>Partial sequence of psychrophilic Colwellia sp.</title>
        <authorList>
            <person name="Pankowski J.A."/>
            <person name="Leong J.S."/>
            <person name="Nano F.E."/>
        </authorList>
    </citation>
    <scope>NUCLEOTIDE SEQUENCE</scope>
    <source>
        <strain evidence="10">C1</strain>
    </source>
</reference>
<evidence type="ECO:0000256" key="7">
    <source>
        <dbReference type="SAM" id="Phobius"/>
    </source>
</evidence>
<dbReference type="PANTHER" id="PTHR32309">
    <property type="entry name" value="TYROSINE-PROTEIN KINASE"/>
    <property type="match status" value="1"/>
</dbReference>
<evidence type="ECO:0000259" key="9">
    <source>
        <dbReference type="Pfam" id="PF13807"/>
    </source>
</evidence>
<proteinExistence type="predicted"/>
<keyword evidence="4 7" id="KW-1133">Transmembrane helix</keyword>
<sequence length="342" mass="37858">MSKTIDNSEANNNHGTNEQSNAASIAQQQLFLAQMQQNQMQAQDDEIDLGELWRAVWSGKFTIIAISFIFAVVSIFFALSKPDVYKASAISAPASAEGGAGGLGALAGQFGGLASMAGINLGGSGGDKTALALEILKSRSFIETFIAKHELLVPLMAGKKWDMATDTLILNDELYDQDNSRWIREVKPPKKAEPSSWEAFKKFSESLSVSQDKTTSMVTIEIEYFSPAMAQQWLTWLISDINDFMRDQDQKEAQDSIDYLTNQLENIQVTTMETVFYQLIEEQTKNMMLTKVKAEYVLKTIDPPQVPDEKAGPKRALIVVLGTMLGGMLSVLIVLIRYFSKK</sequence>
<dbReference type="Pfam" id="PF13807">
    <property type="entry name" value="GNVR"/>
    <property type="match status" value="1"/>
</dbReference>
<dbReference type="GO" id="GO:0004713">
    <property type="term" value="F:protein tyrosine kinase activity"/>
    <property type="evidence" value="ECO:0007669"/>
    <property type="project" value="TreeGrafter"/>
</dbReference>
<evidence type="ECO:0000256" key="4">
    <source>
        <dbReference type="ARBA" id="ARBA00022989"/>
    </source>
</evidence>
<dbReference type="InterPro" id="IPR003856">
    <property type="entry name" value="LPS_length_determ_N"/>
</dbReference>
<evidence type="ECO:0000256" key="3">
    <source>
        <dbReference type="ARBA" id="ARBA00022692"/>
    </source>
</evidence>
<evidence type="ECO:0000256" key="2">
    <source>
        <dbReference type="ARBA" id="ARBA00022475"/>
    </source>
</evidence>
<keyword evidence="3 7" id="KW-0812">Transmembrane</keyword>
<evidence type="ECO:0000313" key="10">
    <source>
        <dbReference type="EMBL" id="ALK44165.1"/>
    </source>
</evidence>
<feature type="domain" description="Polysaccharide chain length determinant N-terminal" evidence="8">
    <location>
        <begin position="45"/>
        <end position="148"/>
    </location>
</feature>
<evidence type="ECO:0000259" key="8">
    <source>
        <dbReference type="Pfam" id="PF02706"/>
    </source>
</evidence>
<dbReference type="EMBL" id="KT428294">
    <property type="protein sequence ID" value="ALK44165.1"/>
    <property type="molecule type" value="Genomic_DNA"/>
</dbReference>
<feature type="transmembrane region" description="Helical" evidence="7">
    <location>
        <begin position="61"/>
        <end position="79"/>
    </location>
</feature>
<dbReference type="InterPro" id="IPR032807">
    <property type="entry name" value="GNVR"/>
</dbReference>